<dbReference type="InterPro" id="IPR018253">
    <property type="entry name" value="DnaJ_domain_CS"/>
</dbReference>
<proteinExistence type="predicted"/>
<dbReference type="CDD" id="cd06257">
    <property type="entry name" value="DnaJ"/>
    <property type="match status" value="1"/>
</dbReference>
<dbReference type="GO" id="GO:0042026">
    <property type="term" value="P:protein refolding"/>
    <property type="evidence" value="ECO:0007669"/>
    <property type="project" value="TreeGrafter"/>
</dbReference>
<dbReference type="Gene3D" id="2.60.260.20">
    <property type="entry name" value="Urease metallochaperone UreE, N-terminal domain"/>
    <property type="match status" value="2"/>
</dbReference>
<dbReference type="EMBL" id="UOGC01000105">
    <property type="protein sequence ID" value="VAX20449.1"/>
    <property type="molecule type" value="Genomic_DNA"/>
</dbReference>
<reference evidence="3" key="1">
    <citation type="submission" date="2018-06" db="EMBL/GenBank/DDBJ databases">
        <authorList>
            <person name="Zhirakovskaya E."/>
        </authorList>
    </citation>
    <scope>NUCLEOTIDE SEQUENCE</scope>
</reference>
<dbReference type="CDD" id="cd10747">
    <property type="entry name" value="DnaJ_C"/>
    <property type="match status" value="1"/>
</dbReference>
<accession>A0A3B1BR79</accession>
<dbReference type="Gene3D" id="1.10.287.110">
    <property type="entry name" value="DnaJ domain"/>
    <property type="match status" value="1"/>
</dbReference>
<dbReference type="SUPFAM" id="SSF49493">
    <property type="entry name" value="HSP40/DnaJ peptide-binding domain"/>
    <property type="match status" value="2"/>
</dbReference>
<keyword evidence="1" id="KW-0143">Chaperone</keyword>
<dbReference type="PRINTS" id="PR00625">
    <property type="entry name" value="JDOMAIN"/>
</dbReference>
<feature type="domain" description="J" evidence="2">
    <location>
        <begin position="4"/>
        <end position="69"/>
    </location>
</feature>
<evidence type="ECO:0000259" key="2">
    <source>
        <dbReference type="PROSITE" id="PS50076"/>
    </source>
</evidence>
<dbReference type="Pfam" id="PF01556">
    <property type="entry name" value="DnaJ_C"/>
    <property type="match status" value="1"/>
</dbReference>
<organism evidence="3">
    <name type="scientific">hydrothermal vent metagenome</name>
    <dbReference type="NCBI Taxonomy" id="652676"/>
    <lineage>
        <taxon>unclassified sequences</taxon>
        <taxon>metagenomes</taxon>
        <taxon>ecological metagenomes</taxon>
    </lineage>
</organism>
<dbReference type="PROSITE" id="PS00636">
    <property type="entry name" value="DNAJ_1"/>
    <property type="match status" value="1"/>
</dbReference>
<dbReference type="InterPro" id="IPR002939">
    <property type="entry name" value="DnaJ_C"/>
</dbReference>
<dbReference type="GO" id="GO:0005737">
    <property type="term" value="C:cytoplasm"/>
    <property type="evidence" value="ECO:0007669"/>
    <property type="project" value="TreeGrafter"/>
</dbReference>
<dbReference type="Pfam" id="PF00226">
    <property type="entry name" value="DnaJ"/>
    <property type="match status" value="1"/>
</dbReference>
<evidence type="ECO:0000313" key="3">
    <source>
        <dbReference type="EMBL" id="VAX20449.1"/>
    </source>
</evidence>
<evidence type="ECO:0000256" key="1">
    <source>
        <dbReference type="ARBA" id="ARBA00023186"/>
    </source>
</evidence>
<dbReference type="PANTHER" id="PTHR43096:SF48">
    <property type="entry name" value="CHAPERONE PROTEIN DNAJ"/>
    <property type="match status" value="1"/>
</dbReference>
<dbReference type="GO" id="GO:0051082">
    <property type="term" value="F:unfolded protein binding"/>
    <property type="evidence" value="ECO:0007669"/>
    <property type="project" value="InterPro"/>
</dbReference>
<dbReference type="AlphaFoldDB" id="A0A3B1BR79"/>
<dbReference type="PANTHER" id="PTHR43096">
    <property type="entry name" value="DNAJ HOMOLOG 1, MITOCHONDRIAL-RELATED"/>
    <property type="match status" value="1"/>
</dbReference>
<dbReference type="FunFam" id="1.10.287.110:FF:000034">
    <property type="entry name" value="Chaperone protein DnaJ"/>
    <property type="match status" value="1"/>
</dbReference>
<gene>
    <name evidence="3" type="ORF">MNBD_NITROSPINAE01-256</name>
</gene>
<sequence>MAKDYYETLGVNKNASDSEIKKAYRKLAMKYHPDRNPDNKQAEDKFKEVSEAYAVLSDKDKKAQYDRVGHDAFHQRFSQEDIFNNMNFDDVFREFGFGGDAFGNIFGGGRGRSHVRYETFGGGAPTGAFGGFGARGPRRGQDVETRMSIPFREAMDGSERSIRLDTGSGQTTLSVKIPAGIETGKKLRLKGKGRPGSEGGPAGDIYIIIDVQGDPVFKRDGANLYVNAKTPYSTLILGGSVAAPTLGGERMINVSAGADPSKKIRIKGAGAPKLKGGGHGDLYVSLHVFVPQKPSKKQKELAEKLAEAGL</sequence>
<name>A0A3B1BR79_9ZZZZ</name>
<protein>
    <submittedName>
        <fullName evidence="3">Chaperone protein DnaJ</fullName>
    </submittedName>
</protein>
<dbReference type="InterPro" id="IPR008971">
    <property type="entry name" value="HSP40/DnaJ_pept-bd"/>
</dbReference>
<dbReference type="PROSITE" id="PS50076">
    <property type="entry name" value="DNAJ_2"/>
    <property type="match status" value="1"/>
</dbReference>
<dbReference type="InterPro" id="IPR001623">
    <property type="entry name" value="DnaJ_domain"/>
</dbReference>
<dbReference type="SUPFAM" id="SSF46565">
    <property type="entry name" value="Chaperone J-domain"/>
    <property type="match status" value="1"/>
</dbReference>
<dbReference type="SMART" id="SM00271">
    <property type="entry name" value="DnaJ"/>
    <property type="match status" value="1"/>
</dbReference>
<dbReference type="InterPro" id="IPR036869">
    <property type="entry name" value="J_dom_sf"/>
</dbReference>